<accession>A0A1E3NVY6</accession>
<protein>
    <recommendedName>
        <fullName evidence="4">Ino eighty subunit 1</fullName>
    </recommendedName>
</protein>
<dbReference type="AlphaFoldDB" id="A0A1E3NVY6"/>
<keyword evidence="3" id="KW-1185">Reference proteome</keyword>
<dbReference type="STRING" id="683960.A0A1E3NVY6"/>
<organism evidence="2 3">
    <name type="scientific">Wickerhamomyces anomalus (strain ATCC 58044 / CBS 1984 / NCYC 433 / NRRL Y-366-8)</name>
    <name type="common">Yeast</name>
    <name type="synonym">Hansenula anomala</name>
    <dbReference type="NCBI Taxonomy" id="683960"/>
    <lineage>
        <taxon>Eukaryota</taxon>
        <taxon>Fungi</taxon>
        <taxon>Dikarya</taxon>
        <taxon>Ascomycota</taxon>
        <taxon>Saccharomycotina</taxon>
        <taxon>Saccharomycetes</taxon>
        <taxon>Phaffomycetales</taxon>
        <taxon>Wickerhamomycetaceae</taxon>
        <taxon>Wickerhamomyces</taxon>
    </lineage>
</organism>
<name>A0A1E3NVY6_WICAA</name>
<feature type="compositionally biased region" description="Basic and acidic residues" evidence="1">
    <location>
        <begin position="1"/>
        <end position="12"/>
    </location>
</feature>
<dbReference type="InterPro" id="IPR038014">
    <property type="entry name" value="Ies1"/>
</dbReference>
<dbReference type="GeneID" id="30201487"/>
<feature type="compositionally biased region" description="Basic and acidic residues" evidence="1">
    <location>
        <begin position="43"/>
        <end position="67"/>
    </location>
</feature>
<evidence type="ECO:0000256" key="1">
    <source>
        <dbReference type="SAM" id="MobiDB-lite"/>
    </source>
</evidence>
<dbReference type="RefSeq" id="XP_019036059.1">
    <property type="nucleotide sequence ID" value="XM_019184241.1"/>
</dbReference>
<dbReference type="Proteomes" id="UP000094112">
    <property type="component" value="Unassembled WGS sequence"/>
</dbReference>
<feature type="compositionally biased region" description="Basic and acidic residues" evidence="1">
    <location>
        <begin position="428"/>
        <end position="441"/>
    </location>
</feature>
<evidence type="ECO:0000313" key="2">
    <source>
        <dbReference type="EMBL" id="ODQ56852.1"/>
    </source>
</evidence>
<dbReference type="PANTHER" id="PTHR37287">
    <property type="entry name" value="INO EIGHTY SUBUNIT 1"/>
    <property type="match status" value="1"/>
</dbReference>
<evidence type="ECO:0000313" key="3">
    <source>
        <dbReference type="Proteomes" id="UP000094112"/>
    </source>
</evidence>
<feature type="compositionally biased region" description="Polar residues" evidence="1">
    <location>
        <begin position="481"/>
        <end position="506"/>
    </location>
</feature>
<evidence type="ECO:0008006" key="4">
    <source>
        <dbReference type="Google" id="ProtNLM"/>
    </source>
</evidence>
<reference evidence="2 3" key="1">
    <citation type="journal article" date="2016" name="Proc. Natl. Acad. Sci. U.S.A.">
        <title>Comparative genomics of biotechnologically important yeasts.</title>
        <authorList>
            <person name="Riley R."/>
            <person name="Haridas S."/>
            <person name="Wolfe K.H."/>
            <person name="Lopes M.R."/>
            <person name="Hittinger C.T."/>
            <person name="Goeker M."/>
            <person name="Salamov A.A."/>
            <person name="Wisecaver J.H."/>
            <person name="Long T.M."/>
            <person name="Calvey C.H."/>
            <person name="Aerts A.L."/>
            <person name="Barry K.W."/>
            <person name="Choi C."/>
            <person name="Clum A."/>
            <person name="Coughlan A.Y."/>
            <person name="Deshpande S."/>
            <person name="Douglass A.P."/>
            <person name="Hanson S.J."/>
            <person name="Klenk H.-P."/>
            <person name="LaButti K.M."/>
            <person name="Lapidus A."/>
            <person name="Lindquist E.A."/>
            <person name="Lipzen A.M."/>
            <person name="Meier-Kolthoff J.P."/>
            <person name="Ohm R.A."/>
            <person name="Otillar R.P."/>
            <person name="Pangilinan J.L."/>
            <person name="Peng Y."/>
            <person name="Rokas A."/>
            <person name="Rosa C.A."/>
            <person name="Scheuner C."/>
            <person name="Sibirny A.A."/>
            <person name="Slot J.C."/>
            <person name="Stielow J.B."/>
            <person name="Sun H."/>
            <person name="Kurtzman C.P."/>
            <person name="Blackwell M."/>
            <person name="Grigoriev I.V."/>
            <person name="Jeffries T.W."/>
        </authorList>
    </citation>
    <scope>NUCLEOTIDE SEQUENCE [LARGE SCALE GENOMIC DNA]</scope>
    <source>
        <strain evidence="3">ATCC 58044 / CBS 1984 / NCYC 433 / NRRL Y-366-8</strain>
    </source>
</reference>
<feature type="compositionally biased region" description="Polar residues" evidence="1">
    <location>
        <begin position="82"/>
        <end position="91"/>
    </location>
</feature>
<feature type="region of interest" description="Disordered" evidence="1">
    <location>
        <begin position="382"/>
        <end position="401"/>
    </location>
</feature>
<feature type="region of interest" description="Disordered" evidence="1">
    <location>
        <begin position="422"/>
        <end position="520"/>
    </location>
</feature>
<gene>
    <name evidence="2" type="ORF">WICANDRAFT_71386</name>
</gene>
<feature type="region of interest" description="Disordered" evidence="1">
    <location>
        <begin position="1"/>
        <end position="142"/>
    </location>
</feature>
<dbReference type="EMBL" id="KV454215">
    <property type="protein sequence ID" value="ODQ56852.1"/>
    <property type="molecule type" value="Genomic_DNA"/>
</dbReference>
<dbReference type="OrthoDB" id="5413003at2759"/>
<sequence>MPPRYDPIHDILIDEAEPSDQPAKEESIEENPEQPPTESTSDENVKEEQNDVKTNEFDTDVEMKNEDTEPETETAPPPPSLQPQEDNNTSEQKTEETTDTTNPKKHKLSPSPSKVHLKKTKKPGNKSATVLSSARSRHLKKDDGKPFLRKDIQYQFLKDLFDNKTRAFRDPYADSKDKVNTEPEDSTGHKLTFAELYIKTIAHSSKCSKILRDRLLNDMKMSIPTSMICLLVNVGRMNTTINFVPDMKSQLRTYHSIPCLQVDYDASENKFTTSGNGGDKQLQDTPRLKSILKACCDDTEEPNALALLESVEKLPKTSVINVIFLLCNAEESINKKYLNGAGYTFFDIFMNADYDPDKRALLFLWLVYAYLETNLTDDEIAENPFGHGAPPALTKTDKEQDIDTPEEIEFGENLYHQRVNFLAEDEADPKREEKVEKKKTSETSSASTEPLPKPLLMNTSKTTSDSTTKTPIKKSEKATPIQKSNTPASKQSIAKAHQAQTPSSYSPVPPFTLPQLPKNDIDTDKVKKSLKYLARIFGKKRDKMGQVRYEHNRIVLEEQLAKEKEEEEINGPAPTNNRMRLKNYKGDYVENSDKFYKLFNLLKNDFVEMTKADEEHDVSVNVEYEDTSKDLTLKSFSLDF</sequence>
<feature type="compositionally biased region" description="Low complexity" evidence="1">
    <location>
        <begin position="459"/>
        <end position="470"/>
    </location>
</feature>
<dbReference type="GO" id="GO:0031011">
    <property type="term" value="C:Ino80 complex"/>
    <property type="evidence" value="ECO:0007669"/>
    <property type="project" value="InterPro"/>
</dbReference>
<feature type="compositionally biased region" description="Basic residues" evidence="1">
    <location>
        <begin position="115"/>
        <end position="124"/>
    </location>
</feature>
<proteinExistence type="predicted"/>
<dbReference type="PANTHER" id="PTHR37287:SF1">
    <property type="entry name" value="INO EIGHTY SUBUNIT 1"/>
    <property type="match status" value="1"/>
</dbReference>